<dbReference type="PANTHER" id="PTHR10366">
    <property type="entry name" value="NAD DEPENDENT EPIMERASE/DEHYDRATASE"/>
    <property type="match status" value="1"/>
</dbReference>
<organism evidence="3 4">
    <name type="scientific">Actinidia rufa</name>
    <dbReference type="NCBI Taxonomy" id="165716"/>
    <lineage>
        <taxon>Eukaryota</taxon>
        <taxon>Viridiplantae</taxon>
        <taxon>Streptophyta</taxon>
        <taxon>Embryophyta</taxon>
        <taxon>Tracheophyta</taxon>
        <taxon>Spermatophyta</taxon>
        <taxon>Magnoliopsida</taxon>
        <taxon>eudicotyledons</taxon>
        <taxon>Gunneridae</taxon>
        <taxon>Pentapetalae</taxon>
        <taxon>asterids</taxon>
        <taxon>Ericales</taxon>
        <taxon>Actinidiaceae</taxon>
        <taxon>Actinidia</taxon>
    </lineage>
</organism>
<name>A0A7J0EBW4_9ERIC</name>
<evidence type="ECO:0000256" key="2">
    <source>
        <dbReference type="ARBA" id="ARBA00023002"/>
    </source>
</evidence>
<keyword evidence="4" id="KW-1185">Reference proteome</keyword>
<gene>
    <name evidence="3" type="ORF">Acr_03g0007320</name>
</gene>
<proteinExistence type="predicted"/>
<dbReference type="InterPro" id="IPR036291">
    <property type="entry name" value="NAD(P)-bd_dom_sf"/>
</dbReference>
<dbReference type="EMBL" id="BJWL01000003">
    <property type="protein sequence ID" value="GFY83958.1"/>
    <property type="molecule type" value="Genomic_DNA"/>
</dbReference>
<dbReference type="Proteomes" id="UP000585474">
    <property type="component" value="Unassembled WGS sequence"/>
</dbReference>
<dbReference type="InterPro" id="IPR050425">
    <property type="entry name" value="NAD(P)_dehydrat-like"/>
</dbReference>
<dbReference type="OrthoDB" id="1721226at2759"/>
<evidence type="ECO:0000313" key="3">
    <source>
        <dbReference type="EMBL" id="GFY83958.1"/>
    </source>
</evidence>
<reference evidence="3 4" key="1">
    <citation type="submission" date="2019-07" db="EMBL/GenBank/DDBJ databases">
        <title>De Novo Assembly of kiwifruit Actinidia rufa.</title>
        <authorList>
            <person name="Sugita-Konishi S."/>
            <person name="Sato K."/>
            <person name="Mori E."/>
            <person name="Abe Y."/>
            <person name="Kisaki G."/>
            <person name="Hamano K."/>
            <person name="Suezawa K."/>
            <person name="Otani M."/>
            <person name="Fukuda T."/>
            <person name="Manabe T."/>
            <person name="Gomi K."/>
            <person name="Tabuchi M."/>
            <person name="Akimitsu K."/>
            <person name="Kataoka I."/>
        </authorList>
    </citation>
    <scope>NUCLEOTIDE SEQUENCE [LARGE SCALE GENOMIC DNA]</scope>
    <source>
        <strain evidence="4">cv. Fuchu</strain>
    </source>
</reference>
<dbReference type="PANTHER" id="PTHR10366:SF749">
    <property type="entry name" value="NAD DEPENDENT EPIMERASE_DEHYDRATASE FAMILY PROTEIN, EXPRESSED"/>
    <property type="match status" value="1"/>
</dbReference>
<accession>A0A7J0EBW4</accession>
<evidence type="ECO:0008006" key="5">
    <source>
        <dbReference type="Google" id="ProtNLM"/>
    </source>
</evidence>
<dbReference type="Gene3D" id="3.40.50.720">
    <property type="entry name" value="NAD(P)-binding Rossmann-like Domain"/>
    <property type="match status" value="2"/>
</dbReference>
<keyword evidence="2" id="KW-0560">Oxidoreductase</keyword>
<evidence type="ECO:0000256" key="1">
    <source>
        <dbReference type="ARBA" id="ARBA00022857"/>
    </source>
</evidence>
<dbReference type="SUPFAM" id="SSF51735">
    <property type="entry name" value="NAD(P)-binding Rossmann-fold domains"/>
    <property type="match status" value="1"/>
</dbReference>
<dbReference type="AlphaFoldDB" id="A0A7J0EBW4"/>
<protein>
    <recommendedName>
        <fullName evidence="5">NAD(P)-binding Rossmann-fold superfamily protein</fullName>
    </recommendedName>
</protein>
<keyword evidence="1" id="KW-0521">NADP</keyword>
<dbReference type="GO" id="GO:0016616">
    <property type="term" value="F:oxidoreductase activity, acting on the CH-OH group of donors, NAD or NADP as acceptor"/>
    <property type="evidence" value="ECO:0007669"/>
    <property type="project" value="TreeGrafter"/>
</dbReference>
<evidence type="ECO:0000313" key="4">
    <source>
        <dbReference type="Proteomes" id="UP000585474"/>
    </source>
</evidence>
<sequence>MAEVEVRTAHNILEACVQTDHRKVVFTSSATAVIWRDDRNTMPDFDERNWSDVNFWLLMSPSPDKLMTIDNPYLKGVTEMYEDGLFVTVDLRFLVDAHICILEDVSSYGRYVCFNQVVNSNNAVLKLARMLFPPALSSPPPQSLEDKRVYQQRISNKKLSKLMVEFHSGLPS</sequence>
<comment type="caution">
    <text evidence="3">The sequence shown here is derived from an EMBL/GenBank/DDBJ whole genome shotgun (WGS) entry which is preliminary data.</text>
</comment>